<comment type="caution">
    <text evidence="2">The sequence shown here is derived from an EMBL/GenBank/DDBJ whole genome shotgun (WGS) entry which is preliminary data.</text>
</comment>
<dbReference type="STRING" id="64969.SAMN02745127_00044"/>
<evidence type="ECO:0000259" key="1">
    <source>
        <dbReference type="Pfam" id="PF12697"/>
    </source>
</evidence>
<dbReference type="InterPro" id="IPR029058">
    <property type="entry name" value="AB_hydrolase_fold"/>
</dbReference>
<dbReference type="RefSeq" id="WP_078743682.1">
    <property type="nucleotide sequence ID" value="NZ_FUXG01000001.1"/>
</dbReference>
<dbReference type="InterPro" id="IPR050266">
    <property type="entry name" value="AB_hydrolase_sf"/>
</dbReference>
<dbReference type="AlphaFoldDB" id="A0A1T4KEA3"/>
<dbReference type="SUPFAM" id="SSF53474">
    <property type="entry name" value="alpha/beta-Hydrolases"/>
    <property type="match status" value="1"/>
</dbReference>
<organism evidence="2 3">
    <name type="scientific">Oceanospirillum multiglobuliferum</name>
    <dbReference type="NCBI Taxonomy" id="64969"/>
    <lineage>
        <taxon>Bacteria</taxon>
        <taxon>Pseudomonadati</taxon>
        <taxon>Pseudomonadota</taxon>
        <taxon>Gammaproteobacteria</taxon>
        <taxon>Oceanospirillales</taxon>
        <taxon>Oceanospirillaceae</taxon>
        <taxon>Oceanospirillum</taxon>
    </lineage>
</organism>
<proteinExistence type="predicted"/>
<evidence type="ECO:0000313" key="2">
    <source>
        <dbReference type="EMBL" id="OPX56005.1"/>
    </source>
</evidence>
<gene>
    <name evidence="2" type="ORF">BTE48_05425</name>
</gene>
<dbReference type="EMBL" id="MTSM01000005">
    <property type="protein sequence ID" value="OPX56005.1"/>
    <property type="molecule type" value="Genomic_DNA"/>
</dbReference>
<accession>A0A1T4KEA3</accession>
<dbReference type="InterPro" id="IPR000073">
    <property type="entry name" value="AB_hydrolase_1"/>
</dbReference>
<evidence type="ECO:0000313" key="3">
    <source>
        <dbReference type="Proteomes" id="UP000191418"/>
    </source>
</evidence>
<dbReference type="Proteomes" id="UP000191418">
    <property type="component" value="Unassembled WGS sequence"/>
</dbReference>
<name>A0A1T4KEA3_9GAMM</name>
<dbReference type="PANTHER" id="PTHR43798">
    <property type="entry name" value="MONOACYLGLYCEROL LIPASE"/>
    <property type="match status" value="1"/>
</dbReference>
<feature type="domain" description="AB hydrolase-1" evidence="1">
    <location>
        <begin position="17"/>
        <end position="247"/>
    </location>
</feature>
<protein>
    <recommendedName>
        <fullName evidence="1">AB hydrolase-1 domain-containing protein</fullName>
    </recommendedName>
</protein>
<dbReference type="Gene3D" id="3.40.50.1820">
    <property type="entry name" value="alpha/beta hydrolase"/>
    <property type="match status" value="1"/>
</dbReference>
<dbReference type="Pfam" id="PF12697">
    <property type="entry name" value="Abhydrolase_6"/>
    <property type="match status" value="1"/>
</dbReference>
<sequence length="260" mass="28900">MNNTDLFCITSQERDPIVCLHSSLSSSQQWQKLALSFPDCITPDLLGYGNSPMPLQARHQFQLQHELEALKGQLFAQPFHLVGHSYGAATALQIAKRFPEQILSLTLFEPVAFHLLPDSSEALHAIKLLSEKISQDLETGNAKAAAECFIDYWSQQGSFARLSTELQQLFVEGIQKVAFDFSALLSEPTKLDDLRSIQCPVLLLEGLYSPHTTRAVIAVLAELFPEAERHSLECGHMGPLSHPQLVNPIVMQFIATHKKA</sequence>
<keyword evidence="3" id="KW-1185">Reference proteome</keyword>
<reference evidence="2 3" key="1">
    <citation type="submission" date="2017-01" db="EMBL/GenBank/DDBJ databases">
        <title>Genome Sequencing of a Marine Spirillum, Oceanospirillum multiglobuliferum ATCC 33336, from Japan.</title>
        <authorList>
            <person name="Carney J.G."/>
            <person name="Trachtenberg A.M."/>
            <person name="Rheaume B.A."/>
            <person name="Linnane J.D."/>
            <person name="Pitts N.L."/>
            <person name="Mykles D.L."/>
            <person name="Maclea K.S."/>
        </authorList>
    </citation>
    <scope>NUCLEOTIDE SEQUENCE [LARGE SCALE GENOMIC DNA]</scope>
    <source>
        <strain evidence="2 3">ATCC 33336</strain>
    </source>
</reference>
<dbReference type="OrthoDB" id="6117067at2"/>
<dbReference type="PRINTS" id="PR00111">
    <property type="entry name" value="ABHYDROLASE"/>
</dbReference>